<dbReference type="RefSeq" id="WP_139089784.1">
    <property type="nucleotide sequence ID" value="NZ_VDGE01000001.1"/>
</dbReference>
<dbReference type="AlphaFoldDB" id="A0A5C4NW86"/>
<name>A0A5C4NW86_9BURK</name>
<organism evidence="1 2">
    <name type="scientific">Janthinobacterium lividum</name>
    <dbReference type="NCBI Taxonomy" id="29581"/>
    <lineage>
        <taxon>Bacteria</taxon>
        <taxon>Pseudomonadati</taxon>
        <taxon>Pseudomonadota</taxon>
        <taxon>Betaproteobacteria</taxon>
        <taxon>Burkholderiales</taxon>
        <taxon>Oxalobacteraceae</taxon>
        <taxon>Janthinobacterium</taxon>
    </lineage>
</organism>
<dbReference type="Proteomes" id="UP000305681">
    <property type="component" value="Unassembled WGS sequence"/>
</dbReference>
<comment type="caution">
    <text evidence="1">The sequence shown here is derived from an EMBL/GenBank/DDBJ whole genome shotgun (WGS) entry which is preliminary data.</text>
</comment>
<gene>
    <name evidence="1" type="ORF">FHI69_05520</name>
</gene>
<evidence type="ECO:0000313" key="2">
    <source>
        <dbReference type="Proteomes" id="UP000305681"/>
    </source>
</evidence>
<evidence type="ECO:0000313" key="1">
    <source>
        <dbReference type="EMBL" id="TNC78723.1"/>
    </source>
</evidence>
<proteinExistence type="predicted"/>
<dbReference type="EMBL" id="VDGE01000001">
    <property type="protein sequence ID" value="TNC78723.1"/>
    <property type="molecule type" value="Genomic_DNA"/>
</dbReference>
<protein>
    <submittedName>
        <fullName evidence="1">Uncharacterized protein</fullName>
    </submittedName>
</protein>
<reference evidence="1 2" key="1">
    <citation type="submission" date="2019-06" db="EMBL/GenBank/DDBJ databases">
        <title>Genome sequence of Janthinobacterium lividum UCD_MED1.</title>
        <authorList>
            <person name="De Leon M.E."/>
            <person name="Jospin G."/>
        </authorList>
    </citation>
    <scope>NUCLEOTIDE SEQUENCE [LARGE SCALE GENOMIC DNA]</scope>
    <source>
        <strain evidence="1 2">UCD_MED1</strain>
    </source>
</reference>
<accession>A0A5C4NW86</accession>
<sequence length="219" mass="23592">MLDITCPYDGDCGRHFDISAMDASDGAFLKTAIGKQMTFMFLHCPACARMFQFNPVAWTAQACEAVAPKAVRVAKKSGKQLEKLLAREKVALPQAYLAHLRSAKPRPDVAIFTDEAPFTLYSLDALCKEIEVDGTSYLAVRQLAGFAQALAQAAGTGSKQAAPFSPAELAGCLAIGEENTRILFIDSRDNDALWIYHCDGGDVENTRLTVTSLMGPGVP</sequence>